<feature type="region of interest" description="Disordered" evidence="1">
    <location>
        <begin position="55"/>
        <end position="102"/>
    </location>
</feature>
<evidence type="ECO:0000256" key="1">
    <source>
        <dbReference type="SAM" id="MobiDB-lite"/>
    </source>
</evidence>
<evidence type="ECO:0000313" key="2">
    <source>
        <dbReference type="EMBL" id="EWM25175.1"/>
    </source>
</evidence>
<gene>
    <name evidence="2" type="ORF">Naga_100488g3</name>
</gene>
<reference evidence="2 3" key="1">
    <citation type="journal article" date="2014" name="Mol. Plant">
        <title>Chromosome Scale Genome Assembly and Transcriptome Profiling of Nannochloropsis gaditana in Nitrogen Depletion.</title>
        <authorList>
            <person name="Corteggiani Carpinelli E."/>
            <person name="Telatin A."/>
            <person name="Vitulo N."/>
            <person name="Forcato C."/>
            <person name="D'Angelo M."/>
            <person name="Schiavon R."/>
            <person name="Vezzi A."/>
            <person name="Giacometti G.M."/>
            <person name="Morosinotto T."/>
            <person name="Valle G."/>
        </authorList>
    </citation>
    <scope>NUCLEOTIDE SEQUENCE [LARGE SCALE GENOMIC DNA]</scope>
    <source>
        <strain evidence="2 3">B-31</strain>
    </source>
</reference>
<evidence type="ECO:0000313" key="3">
    <source>
        <dbReference type="Proteomes" id="UP000019335"/>
    </source>
</evidence>
<accession>W7TDW6</accession>
<protein>
    <submittedName>
        <fullName evidence="2">Uncharacterized protein</fullName>
    </submittedName>
</protein>
<comment type="caution">
    <text evidence="2">The sequence shown here is derived from an EMBL/GenBank/DDBJ whole genome shotgun (WGS) entry which is preliminary data.</text>
</comment>
<sequence>MMFLRAKERRHQNLESVRYQMGTEPSTGTCLCQLKGERYTRLAVFKPKGISGQAFRLQNPPQSDVECPQAPLGQRILPPSDIGFSTRPLEGEERRPMPVSERTEQMQNIGCQAQKGCEFFFCGLLLF</sequence>
<dbReference type="AlphaFoldDB" id="W7TDW6"/>
<organism evidence="2 3">
    <name type="scientific">Nannochloropsis gaditana</name>
    <dbReference type="NCBI Taxonomy" id="72520"/>
    <lineage>
        <taxon>Eukaryota</taxon>
        <taxon>Sar</taxon>
        <taxon>Stramenopiles</taxon>
        <taxon>Ochrophyta</taxon>
        <taxon>Eustigmatophyceae</taxon>
        <taxon>Eustigmatales</taxon>
        <taxon>Monodopsidaceae</taxon>
        <taxon>Nannochloropsis</taxon>
    </lineage>
</organism>
<name>W7TDW6_9STRA</name>
<dbReference type="EMBL" id="AZIL01001046">
    <property type="protein sequence ID" value="EWM25175.1"/>
    <property type="molecule type" value="Genomic_DNA"/>
</dbReference>
<proteinExistence type="predicted"/>
<dbReference type="Proteomes" id="UP000019335">
    <property type="component" value="Chromosome 12"/>
</dbReference>
<feature type="compositionally biased region" description="Basic and acidic residues" evidence="1">
    <location>
        <begin position="89"/>
        <end position="102"/>
    </location>
</feature>
<keyword evidence="3" id="KW-1185">Reference proteome</keyword>